<gene>
    <name evidence="9" type="ORF">EKH83_06090</name>
</gene>
<organism evidence="9 10">
    <name type="scientific">Arcticibacter tournemirensis</name>
    <dbReference type="NCBI Taxonomy" id="699437"/>
    <lineage>
        <taxon>Bacteria</taxon>
        <taxon>Pseudomonadati</taxon>
        <taxon>Bacteroidota</taxon>
        <taxon>Sphingobacteriia</taxon>
        <taxon>Sphingobacteriales</taxon>
        <taxon>Sphingobacteriaceae</taxon>
        <taxon>Arcticibacter</taxon>
    </lineage>
</organism>
<dbReference type="PANTHER" id="PTHR42693">
    <property type="entry name" value="ARYLSULFATASE FAMILY MEMBER"/>
    <property type="match status" value="1"/>
</dbReference>
<feature type="chain" id="PRO_5020390154" evidence="7">
    <location>
        <begin position="21"/>
        <end position="469"/>
    </location>
</feature>
<comment type="cofactor">
    <cofactor evidence="1">
        <name>Ca(2+)</name>
        <dbReference type="ChEBI" id="CHEBI:29108"/>
    </cofactor>
</comment>
<dbReference type="PROSITE" id="PS00149">
    <property type="entry name" value="SULFATASE_2"/>
    <property type="match status" value="1"/>
</dbReference>
<dbReference type="PANTHER" id="PTHR42693:SF42">
    <property type="entry name" value="ARYLSULFATASE G"/>
    <property type="match status" value="1"/>
</dbReference>
<evidence type="ECO:0000259" key="8">
    <source>
        <dbReference type="Pfam" id="PF00884"/>
    </source>
</evidence>
<proteinExistence type="inferred from homology"/>
<evidence type="ECO:0000256" key="5">
    <source>
        <dbReference type="ARBA" id="ARBA00022801"/>
    </source>
</evidence>
<comment type="caution">
    <text evidence="9">The sequence shown here is derived from an EMBL/GenBank/DDBJ whole genome shotgun (WGS) entry which is preliminary data.</text>
</comment>
<evidence type="ECO:0000256" key="4">
    <source>
        <dbReference type="ARBA" id="ARBA00022729"/>
    </source>
</evidence>
<dbReference type="InterPro" id="IPR017850">
    <property type="entry name" value="Alkaline_phosphatase_core_sf"/>
</dbReference>
<dbReference type="CDD" id="cd16144">
    <property type="entry name" value="ARS_like"/>
    <property type="match status" value="1"/>
</dbReference>
<name>A0A4Q0MCZ6_9SPHI</name>
<feature type="domain" description="Sulfatase N-terminal" evidence="8">
    <location>
        <begin position="26"/>
        <end position="350"/>
    </location>
</feature>
<dbReference type="Proteomes" id="UP000290848">
    <property type="component" value="Unassembled WGS sequence"/>
</dbReference>
<keyword evidence="6" id="KW-0106">Calcium</keyword>
<keyword evidence="5" id="KW-0378">Hydrolase</keyword>
<evidence type="ECO:0000313" key="10">
    <source>
        <dbReference type="Proteomes" id="UP000290848"/>
    </source>
</evidence>
<evidence type="ECO:0000256" key="2">
    <source>
        <dbReference type="ARBA" id="ARBA00008779"/>
    </source>
</evidence>
<dbReference type="InterPro" id="IPR050738">
    <property type="entry name" value="Sulfatase"/>
</dbReference>
<feature type="signal peptide" evidence="7">
    <location>
        <begin position="1"/>
        <end position="20"/>
    </location>
</feature>
<accession>A0A4Q0MCZ6</accession>
<evidence type="ECO:0000256" key="7">
    <source>
        <dbReference type="SAM" id="SignalP"/>
    </source>
</evidence>
<dbReference type="SUPFAM" id="SSF53649">
    <property type="entry name" value="Alkaline phosphatase-like"/>
    <property type="match status" value="1"/>
</dbReference>
<dbReference type="GO" id="GO:0004065">
    <property type="term" value="F:arylsulfatase activity"/>
    <property type="evidence" value="ECO:0007669"/>
    <property type="project" value="TreeGrafter"/>
</dbReference>
<comment type="similarity">
    <text evidence="2">Belongs to the sulfatase family.</text>
</comment>
<dbReference type="InterPro" id="IPR024607">
    <property type="entry name" value="Sulfatase_CS"/>
</dbReference>
<dbReference type="AlphaFoldDB" id="A0A4Q0MCZ6"/>
<evidence type="ECO:0000256" key="6">
    <source>
        <dbReference type="ARBA" id="ARBA00022837"/>
    </source>
</evidence>
<dbReference type="Pfam" id="PF00884">
    <property type="entry name" value="Sulfatase"/>
    <property type="match status" value="1"/>
</dbReference>
<keyword evidence="4 7" id="KW-0732">Signal</keyword>
<evidence type="ECO:0000313" key="9">
    <source>
        <dbReference type="EMBL" id="RXF71258.1"/>
    </source>
</evidence>
<dbReference type="GO" id="GO:0046872">
    <property type="term" value="F:metal ion binding"/>
    <property type="evidence" value="ECO:0007669"/>
    <property type="project" value="UniProtKB-KW"/>
</dbReference>
<sequence>MKDLKVAVLLLLIYTFQVSAQAKKKPNIVFIMADDLGWGELNTYGSTFNETPNLNKLASQGTRFTQAYAAAPNCSPTRASIMTGQYPARVGITDFLPEGADTKRWLDPAKFVTLNEALARAGYHTGIVGKWHLDTHYQNYRGGPKAHGFDEVIGSETKYIAGGDYFFPYDKISTFIKGSENEYLTDRQCDEAAAFIDRNKNTPFFLYLSFYGVHSKLDAPAMLVNKYKRKFDAKYGAGQAEKIFGKKTEGPHKDNPYLAAMIERIDAGVGQIMQTLDNNGLAENTLLVFFSDNGGAGKSANNGNLRGSKMWIYEGGIREPLIMRWPGKIKGGAIEATPVSSIDFYPTFLSVSISEPPGDQVMDGISLIPLFAGRKLVRDELFWHYPSETAKSAEKMASAIRKGDFKLLEFYRDNRIELYNLKTDPGESNDLSKKLPEKAAELKFLLENWKAKVNAEKPVITATGIQKEE</sequence>
<keyword evidence="3" id="KW-0479">Metal-binding</keyword>
<protein>
    <submittedName>
        <fullName evidence="9">DUF4976 domain-containing protein</fullName>
    </submittedName>
</protein>
<dbReference type="InterPro" id="IPR000917">
    <property type="entry name" value="Sulfatase_N"/>
</dbReference>
<dbReference type="RefSeq" id="WP_128768504.1">
    <property type="nucleotide sequence ID" value="NZ_RXOC01000003.1"/>
</dbReference>
<reference evidence="9 10" key="1">
    <citation type="submission" date="2018-12" db="EMBL/GenBank/DDBJ databases">
        <title>The Draft Genome Sequence of the Soil Bacterium Pedobacter tournemirensis R1.</title>
        <authorList>
            <person name="He J."/>
        </authorList>
    </citation>
    <scope>NUCLEOTIDE SEQUENCE [LARGE SCALE GENOMIC DNA]</scope>
    <source>
        <strain evidence="9 10">R1</strain>
    </source>
</reference>
<evidence type="ECO:0000256" key="3">
    <source>
        <dbReference type="ARBA" id="ARBA00022723"/>
    </source>
</evidence>
<evidence type="ECO:0000256" key="1">
    <source>
        <dbReference type="ARBA" id="ARBA00001913"/>
    </source>
</evidence>
<dbReference type="EMBL" id="RXOC01000003">
    <property type="protein sequence ID" value="RXF71258.1"/>
    <property type="molecule type" value="Genomic_DNA"/>
</dbReference>
<dbReference type="Gene3D" id="3.40.720.10">
    <property type="entry name" value="Alkaline Phosphatase, subunit A"/>
    <property type="match status" value="1"/>
</dbReference>
<dbReference type="Gene3D" id="3.30.1120.10">
    <property type="match status" value="1"/>
</dbReference>